<accession>A0AA39XPD9</accession>
<keyword evidence="2" id="KW-1133">Transmembrane helix</keyword>
<feature type="signal peptide" evidence="3">
    <location>
        <begin position="1"/>
        <end position="45"/>
    </location>
</feature>
<feature type="compositionally biased region" description="Polar residues" evidence="1">
    <location>
        <begin position="245"/>
        <end position="258"/>
    </location>
</feature>
<keyword evidence="2" id="KW-0472">Membrane</keyword>
<evidence type="ECO:0000256" key="3">
    <source>
        <dbReference type="SAM" id="SignalP"/>
    </source>
</evidence>
<evidence type="ECO:0000313" key="4">
    <source>
        <dbReference type="EMBL" id="KAK0637773.1"/>
    </source>
</evidence>
<feature type="region of interest" description="Disordered" evidence="1">
    <location>
        <begin position="48"/>
        <end position="73"/>
    </location>
</feature>
<feature type="chain" id="PRO_5041291847" evidence="3">
    <location>
        <begin position="46"/>
        <end position="272"/>
    </location>
</feature>
<keyword evidence="2" id="KW-0812">Transmembrane</keyword>
<dbReference type="AlphaFoldDB" id="A0AA39XPD9"/>
<evidence type="ECO:0000256" key="1">
    <source>
        <dbReference type="SAM" id="MobiDB-lite"/>
    </source>
</evidence>
<feature type="transmembrane region" description="Helical" evidence="2">
    <location>
        <begin position="83"/>
        <end position="102"/>
    </location>
</feature>
<reference evidence="4" key="1">
    <citation type="submission" date="2023-06" db="EMBL/GenBank/DDBJ databases">
        <title>Multi-omics analyses reveal the molecular pathogenesis toolkit of Lasiodiplodia hormozganensis, a cross-kingdom pathogen.</title>
        <authorList>
            <person name="Felix C."/>
            <person name="Meneses R."/>
            <person name="Goncalves M.F.M."/>
            <person name="Tilleman L."/>
            <person name="Duarte A.S."/>
            <person name="Jorrin-Novo J.V."/>
            <person name="Van De Peer Y."/>
            <person name="Deforce D."/>
            <person name="Van Nieuwerburgh F."/>
            <person name="Esteves A.C."/>
            <person name="Alves A."/>
        </authorList>
    </citation>
    <scope>NUCLEOTIDE SEQUENCE</scope>
    <source>
        <strain evidence="4">CBS 339.90</strain>
    </source>
</reference>
<feature type="compositionally biased region" description="Low complexity" evidence="1">
    <location>
        <begin position="49"/>
        <end position="61"/>
    </location>
</feature>
<keyword evidence="3" id="KW-0732">Signal</keyword>
<proteinExistence type="predicted"/>
<gene>
    <name evidence="4" type="ORF">DIS24_g10502</name>
</gene>
<keyword evidence="5" id="KW-1185">Reference proteome</keyword>
<protein>
    <submittedName>
        <fullName evidence="4">Uncharacterized protein</fullName>
    </submittedName>
</protein>
<name>A0AA39XPD9_9PEZI</name>
<evidence type="ECO:0000256" key="2">
    <source>
        <dbReference type="SAM" id="Phobius"/>
    </source>
</evidence>
<dbReference type="EMBL" id="JAUJDW010000114">
    <property type="protein sequence ID" value="KAK0637773.1"/>
    <property type="molecule type" value="Genomic_DNA"/>
</dbReference>
<feature type="compositionally biased region" description="Pro residues" evidence="1">
    <location>
        <begin position="168"/>
        <end position="183"/>
    </location>
</feature>
<evidence type="ECO:0000313" key="5">
    <source>
        <dbReference type="Proteomes" id="UP001175001"/>
    </source>
</evidence>
<dbReference type="Proteomes" id="UP001175001">
    <property type="component" value="Unassembled WGS sequence"/>
</dbReference>
<comment type="caution">
    <text evidence="4">The sequence shown here is derived from an EMBL/GenBank/DDBJ whole genome shotgun (WGS) entry which is preliminary data.</text>
</comment>
<feature type="region of interest" description="Disordered" evidence="1">
    <location>
        <begin position="124"/>
        <end position="272"/>
    </location>
</feature>
<organism evidence="4 5">
    <name type="scientific">Lasiodiplodia hormozganensis</name>
    <dbReference type="NCBI Taxonomy" id="869390"/>
    <lineage>
        <taxon>Eukaryota</taxon>
        <taxon>Fungi</taxon>
        <taxon>Dikarya</taxon>
        <taxon>Ascomycota</taxon>
        <taxon>Pezizomycotina</taxon>
        <taxon>Dothideomycetes</taxon>
        <taxon>Dothideomycetes incertae sedis</taxon>
        <taxon>Botryosphaeriales</taxon>
        <taxon>Botryosphaeriaceae</taxon>
        <taxon>Lasiodiplodia</taxon>
    </lineage>
</organism>
<feature type="compositionally biased region" description="Basic and acidic residues" evidence="1">
    <location>
        <begin position="157"/>
        <end position="167"/>
    </location>
</feature>
<sequence length="272" mass="28710">MTAEAPHPPSCCIGSSSSASPLHNLSASINSLLFLWLLLSPAAHALPQGTNPAPGTSTSTSSDDENNNGDSDSSLTRDGMLNLYFLFIAIVVILLVVALLLLHRRKKRRKAMMRNYGQSALAQDINGHHHNNNNSRWLPGPGRWMMGGAGASGTPRAPEEGLNERGEAPPPYNQPPGGPPQPAYAPGANYVAMPPPPPPTWQSDAGLTIPMRTLSRDTQGNKPPDYQETLAGPGAEGGPPPPQMMTDNSVSANSSTGNLLRHGGPNQGETQR</sequence>